<feature type="region of interest" description="Disordered" evidence="1">
    <location>
        <begin position="1095"/>
        <end position="1233"/>
    </location>
</feature>
<feature type="compositionally biased region" description="Polar residues" evidence="1">
    <location>
        <begin position="1202"/>
        <end position="1214"/>
    </location>
</feature>
<feature type="region of interest" description="Disordered" evidence="1">
    <location>
        <begin position="673"/>
        <end position="843"/>
    </location>
</feature>
<proteinExistence type="predicted"/>
<feature type="region of interest" description="Disordered" evidence="1">
    <location>
        <begin position="1361"/>
        <end position="1383"/>
    </location>
</feature>
<comment type="caution">
    <text evidence="2">The sequence shown here is derived from an EMBL/GenBank/DDBJ whole genome shotgun (WGS) entry which is preliminary data.</text>
</comment>
<feature type="compositionally biased region" description="Basic and acidic residues" evidence="1">
    <location>
        <begin position="1153"/>
        <end position="1174"/>
    </location>
</feature>
<reference evidence="2 3" key="1">
    <citation type="submission" date="2024-09" db="EMBL/GenBank/DDBJ databases">
        <title>Chromosome-scale assembly of Riccia fluitans.</title>
        <authorList>
            <person name="Paukszto L."/>
            <person name="Sawicki J."/>
            <person name="Karawczyk K."/>
            <person name="Piernik-Szablinska J."/>
            <person name="Szczecinska M."/>
            <person name="Mazdziarz M."/>
        </authorList>
    </citation>
    <scope>NUCLEOTIDE SEQUENCE [LARGE SCALE GENOMIC DNA]</scope>
    <source>
        <strain evidence="2">Rf_01</strain>
        <tissue evidence="2">Aerial parts of the thallus</tissue>
    </source>
</reference>
<dbReference type="InterPro" id="IPR008507">
    <property type="entry name" value="DUF789"/>
</dbReference>
<feature type="compositionally biased region" description="Polar residues" evidence="1">
    <location>
        <begin position="1106"/>
        <end position="1116"/>
    </location>
</feature>
<feature type="compositionally biased region" description="Basic and acidic residues" evidence="1">
    <location>
        <begin position="806"/>
        <end position="815"/>
    </location>
</feature>
<organism evidence="2 3">
    <name type="scientific">Riccia fluitans</name>
    <dbReference type="NCBI Taxonomy" id="41844"/>
    <lineage>
        <taxon>Eukaryota</taxon>
        <taxon>Viridiplantae</taxon>
        <taxon>Streptophyta</taxon>
        <taxon>Embryophyta</taxon>
        <taxon>Marchantiophyta</taxon>
        <taxon>Marchantiopsida</taxon>
        <taxon>Marchantiidae</taxon>
        <taxon>Marchantiales</taxon>
        <taxon>Ricciaceae</taxon>
        <taxon>Riccia</taxon>
    </lineage>
</organism>
<dbReference type="Proteomes" id="UP001605036">
    <property type="component" value="Unassembled WGS sequence"/>
</dbReference>
<feature type="compositionally biased region" description="Gly residues" evidence="1">
    <location>
        <begin position="741"/>
        <end position="794"/>
    </location>
</feature>
<feature type="compositionally biased region" description="Polar residues" evidence="1">
    <location>
        <begin position="673"/>
        <end position="682"/>
    </location>
</feature>
<dbReference type="Pfam" id="PF05623">
    <property type="entry name" value="DUF789"/>
    <property type="match status" value="1"/>
</dbReference>
<feature type="compositionally biased region" description="Low complexity" evidence="1">
    <location>
        <begin position="707"/>
        <end position="721"/>
    </location>
</feature>
<dbReference type="PANTHER" id="PTHR32010">
    <property type="entry name" value="PHOTOSYSTEM II STABILITY/ASSEMBLY FACTOR HCF136, CHLOROPLASTIC"/>
    <property type="match status" value="1"/>
</dbReference>
<gene>
    <name evidence="2" type="ORF">R1flu_018815</name>
</gene>
<dbReference type="PANTHER" id="PTHR32010:SF18">
    <property type="entry name" value="DUF789 FAMILY PROTEIN"/>
    <property type="match status" value="1"/>
</dbReference>
<feature type="compositionally biased region" description="Low complexity" evidence="1">
    <location>
        <begin position="360"/>
        <end position="371"/>
    </location>
</feature>
<sequence>MGKQGGELKWWGSTSSTVLLDPAAFVESWKRQIQGKDGIPAEHQRLIFAYRVATQEDLSYTCKRSNNCPRAKERVTSDFLKELRGWKALLKSNNHVIAKLFRPLVAAEDEEIASHLYCETARELRDIGIPCNVYYLFFEKWLLAAPLEGENCCKISSNINIQIDKDFQSKRFEILLFGRLNGFNLPVPFVYRMNGGEVAAQMSMHDQTAKYRQGHQMRRLGLNTQSVGKGVEGRDADGRAEIGGSLNDSHGTVHHEHHYIRCGKGGLELTAIVADDHCKYIILTVIQVPTVGASKRVEAATPLIPTVQEVSEWKHNGCKAGGEADCSGSSLSSCTTTAHQCDIYSSDTHKAVVACSPVNSSHSGDHLTSSSRDTNQTVSHSSDAREQSHFSLGENLREGNAEDMDTNLVEVRIDSAPNVDEPTGKNSKPKKKKRKGRRNGRITTEGNSVSNEGAEALPAGAGANPAVDRHTVVLEGVKVQSFCKDVIEGLVEQLLIDQRASRLVDTKKENSRKDCATGKRGEPVVGLTRASTSRRCADVFDLGSSSIGVDGSDAVAPSNSLGADGKQLGSTFRKERVETADICADGNDISDQSAHDENIRGTGEDVLCPVGRVCGITGGLRETVATKAGPDRSYMSTSRVLPQKLSVSQSSHIISVTDLASVAEVLQHPLTPENSVCNTGESHSVLGGNPEILGAESSHSVTKTSVRGAYSSGTGSRSGRNGADGSSNRGYGKGSEDRRGTGGNPAGSGQGSGGTGQGTGPGSWGMSGSGGGGGSWRGSGNRGGGGGANGGGWGRPTENESGSGNKEGDSDEMHRLSFQTGGNVEVISESSQRKKSMNPLDSKNVKKVTGVAEQLANGTGNMHATPCGTGKENSHTLWQKVLKPAELEAIADFETPGEILGSHKNDGRIGSEEADCNNQAESKVRPSMTHVNGSVSHETYQDKELSLESSEQVMQGQDSSRTFAKSCNSEVLLNHTDLSTSGARRMRDGLAATGLHGTESSKSAWQKKISWDDQRHKVVSEASHHSSPSKGLSPVKQMNLRSVKSGIYTRGQSTDQQTISHVRSFSAPSTPNVFEDSFSDGGEFCRLKSLKHTEGPAYQSAGPSAVGQTEQMTAQISLRPHSSHSASITQPGESRPISDELSQRSTSWKGRKPGGEQERSLQREKSFADRERSTHPAQKWVPVEHKSGGTLKNPHAQGKGGSNVSATSPALTNTRDNKEHQGESTGAKQGAVGDELLVRADGVPCSGPTLKGVKRLQACPGDMKSLPLVEQGVGSKEAAAVSETAITQAEQANLRSLLPREKVVDTPEPTLTACDKIVDKPESMLTGSIDADGDHTRAAQKPEITKASVPGERKSILKKDSVRRDVSGPGGIRPEPSPVATESRNAVREVLDAVNVSCIGRRTSEKIAVMLGSPMAEFEKVLAAVAPTFILASEPNSSGKTESPNDGSEGVLRVDESLCLSETHEVHNSVTGCGYSSTPISSVWEWYEDPSYYGVEVRSLDSHRGLRESGEQEDFLAYFVPYLSGLQLFGYSSNPEIQTRDAIGCTGPCLTSDASSSDPPRSFQRYEMLAKLFPTPGRGEETLQYRRPEGTANELASSPFNNISTKDPKGLHTRLLFEFFDADQPQVRQPFFPKVKELAKGASNSNPHGAGNAAALDDLCLGDLHPASWFAVAWYPIYRIPEGPLRTVFLTYHSFHHITSKNSSSHLLGGDFEDINEGSFSLPVVGMEYYNVQTETWFSLRSQFQEVDCKEILGGGSVAQCLKDRLLSLKGVAGLMAKGIPDDVASRPREGSSDSQSVSKFKHCDYEFFLKRRR</sequence>
<keyword evidence="3" id="KW-1185">Reference proteome</keyword>
<dbReference type="Gene3D" id="3.10.20.90">
    <property type="entry name" value="Phosphatidylinositol 3-kinase Catalytic Subunit, Chain A, domain 1"/>
    <property type="match status" value="1"/>
</dbReference>
<accession>A0ABD1ZGX5</accession>
<feature type="compositionally biased region" description="Polar residues" evidence="1">
    <location>
        <begin position="372"/>
        <end position="381"/>
    </location>
</feature>
<feature type="compositionally biased region" description="Polar residues" evidence="1">
    <location>
        <begin position="1123"/>
        <end position="1132"/>
    </location>
</feature>
<evidence type="ECO:0000313" key="2">
    <source>
        <dbReference type="EMBL" id="KAL2650687.1"/>
    </source>
</evidence>
<evidence type="ECO:0000256" key="1">
    <source>
        <dbReference type="SAM" id="MobiDB-lite"/>
    </source>
</evidence>
<feature type="compositionally biased region" description="Basic residues" evidence="1">
    <location>
        <begin position="427"/>
        <end position="440"/>
    </location>
</feature>
<protein>
    <submittedName>
        <fullName evidence="2">Uncharacterized protein</fullName>
    </submittedName>
</protein>
<name>A0ABD1ZGX5_9MARC</name>
<dbReference type="EMBL" id="JBHFFA010000001">
    <property type="protein sequence ID" value="KAL2650687.1"/>
    <property type="molecule type" value="Genomic_DNA"/>
</dbReference>
<evidence type="ECO:0000313" key="3">
    <source>
        <dbReference type="Proteomes" id="UP001605036"/>
    </source>
</evidence>
<feature type="region of interest" description="Disordered" evidence="1">
    <location>
        <begin position="359"/>
        <end position="453"/>
    </location>
</feature>